<dbReference type="RefSeq" id="WP_088907013.1">
    <property type="nucleotide sequence ID" value="NZ_CP018145.1"/>
</dbReference>
<accession>A0A220MDT8</accession>
<evidence type="ECO:0000313" key="10">
    <source>
        <dbReference type="Proteomes" id="UP000197781"/>
    </source>
</evidence>
<feature type="transmembrane region" description="Helical" evidence="7">
    <location>
        <begin position="282"/>
        <end position="306"/>
    </location>
</feature>
<evidence type="ECO:0000259" key="8">
    <source>
        <dbReference type="PROSITE" id="PS50850"/>
    </source>
</evidence>
<dbReference type="EMBL" id="CP018145">
    <property type="protein sequence ID" value="ASJ53168.1"/>
    <property type="molecule type" value="Genomic_DNA"/>
</dbReference>
<sequence length="415" mass="45290">MKDLWGNRVFLTVFITDTLENIGIWIRNMALLYYVMETSGNNPTAVSLLTAIELAPILVFSIIGGALADRWNPKRTMIAGNLLSALSVLVIVYLLWQGMWVAVFFATFISAVVSQFSQPSSAKMMKRHIPDEQVAAAVSISQSTGSIFLLVGPIIGTFFFEHWGIYPSLLTMAGLFFVSALILLTLPTSTATATEEDGTLLSEIKAGFTYVKKRPALRGIAIAFSCLGLSSGFINSLEVFVVTDRLLLSKEAIQWFTALDGLGMLLGGILASVYLERMNSRWVITGGLIFFALSVAVEVLSVWVYLTAAMRFFTGIGMAFLQIAISMFMIKLVDEAYIGRVSGTISPLMVGLMMVGSFVAGPLMQMTSLITVFLIASVILLLAAWGCTRIKWDSAEVTQDGANQLFEHKQTKTLS</sequence>
<keyword evidence="2" id="KW-0813">Transport</keyword>
<feature type="domain" description="Major facilitator superfamily (MFS) profile" evidence="8">
    <location>
        <begin position="216"/>
        <end position="415"/>
    </location>
</feature>
<gene>
    <name evidence="9" type="ORF">BP422_06170</name>
</gene>
<keyword evidence="4 7" id="KW-0812">Transmembrane</keyword>
<dbReference type="Gene3D" id="1.20.1250.20">
    <property type="entry name" value="MFS general substrate transporter like domains"/>
    <property type="match status" value="1"/>
</dbReference>
<feature type="transmembrane region" description="Helical" evidence="7">
    <location>
        <begin position="253"/>
        <end position="275"/>
    </location>
</feature>
<dbReference type="PANTHER" id="PTHR43266:SF8">
    <property type="entry name" value="MACROLIDE-EFFLUX PROTEIN"/>
    <property type="match status" value="1"/>
</dbReference>
<dbReference type="PANTHER" id="PTHR43266">
    <property type="entry name" value="MACROLIDE-EFFLUX PROTEIN"/>
    <property type="match status" value="1"/>
</dbReference>
<comment type="subcellular location">
    <subcellularLocation>
        <location evidence="1">Cell membrane</location>
        <topology evidence="1">Multi-pass membrane protein</topology>
    </subcellularLocation>
</comment>
<dbReference type="AlphaFoldDB" id="A0A220MDT8"/>
<dbReference type="PROSITE" id="PS50850">
    <property type="entry name" value="MFS"/>
    <property type="match status" value="2"/>
</dbReference>
<dbReference type="SUPFAM" id="SSF103473">
    <property type="entry name" value="MFS general substrate transporter"/>
    <property type="match status" value="1"/>
</dbReference>
<feature type="transmembrane region" description="Helical" evidence="7">
    <location>
        <begin position="337"/>
        <end position="360"/>
    </location>
</feature>
<feature type="domain" description="Major facilitator superfamily (MFS) profile" evidence="8">
    <location>
        <begin position="1"/>
        <end position="191"/>
    </location>
</feature>
<dbReference type="KEGG" id="bfm:BP422_06170"/>
<feature type="transmembrane region" description="Helical" evidence="7">
    <location>
        <begin position="366"/>
        <end position="385"/>
    </location>
</feature>
<name>A0A220MDT8_9BACL</name>
<evidence type="ECO:0000256" key="2">
    <source>
        <dbReference type="ARBA" id="ARBA00022448"/>
    </source>
</evidence>
<evidence type="ECO:0000256" key="1">
    <source>
        <dbReference type="ARBA" id="ARBA00004651"/>
    </source>
</evidence>
<proteinExistence type="predicted"/>
<keyword evidence="5 7" id="KW-1133">Transmembrane helix</keyword>
<keyword evidence="3" id="KW-1003">Cell membrane</keyword>
<protein>
    <submittedName>
        <fullName evidence="9">MFS transporter</fullName>
    </submittedName>
</protein>
<dbReference type="InterPro" id="IPR036259">
    <property type="entry name" value="MFS_trans_sf"/>
</dbReference>
<evidence type="ECO:0000256" key="3">
    <source>
        <dbReference type="ARBA" id="ARBA00022475"/>
    </source>
</evidence>
<dbReference type="Pfam" id="PF07690">
    <property type="entry name" value="MFS_1"/>
    <property type="match status" value="1"/>
</dbReference>
<dbReference type="CDD" id="cd06173">
    <property type="entry name" value="MFS_MefA_like"/>
    <property type="match status" value="1"/>
</dbReference>
<feature type="transmembrane region" description="Helical" evidence="7">
    <location>
        <begin position="220"/>
        <end position="241"/>
    </location>
</feature>
<evidence type="ECO:0000256" key="7">
    <source>
        <dbReference type="SAM" id="Phobius"/>
    </source>
</evidence>
<organism evidence="9 10">
    <name type="scientific">Brevibacillus formosus</name>
    <dbReference type="NCBI Taxonomy" id="54913"/>
    <lineage>
        <taxon>Bacteria</taxon>
        <taxon>Bacillati</taxon>
        <taxon>Bacillota</taxon>
        <taxon>Bacilli</taxon>
        <taxon>Bacillales</taxon>
        <taxon>Paenibacillaceae</taxon>
        <taxon>Brevibacillus</taxon>
    </lineage>
</organism>
<evidence type="ECO:0000313" key="9">
    <source>
        <dbReference type="EMBL" id="ASJ53168.1"/>
    </source>
</evidence>
<reference evidence="9 10" key="1">
    <citation type="submission" date="2016-11" db="EMBL/GenBank/DDBJ databases">
        <authorList>
            <person name="Jaros S."/>
            <person name="Januszkiewicz K."/>
            <person name="Wedrychowicz H."/>
        </authorList>
    </citation>
    <scope>NUCLEOTIDE SEQUENCE [LARGE SCALE GENOMIC DNA]</scope>
    <source>
        <strain evidence="9 10">NF2</strain>
    </source>
</reference>
<feature type="transmembrane region" description="Helical" evidence="7">
    <location>
        <begin position="134"/>
        <end position="159"/>
    </location>
</feature>
<evidence type="ECO:0000256" key="6">
    <source>
        <dbReference type="ARBA" id="ARBA00023136"/>
    </source>
</evidence>
<dbReference type="InterPro" id="IPR011701">
    <property type="entry name" value="MFS"/>
</dbReference>
<evidence type="ECO:0000256" key="5">
    <source>
        <dbReference type="ARBA" id="ARBA00022989"/>
    </source>
</evidence>
<evidence type="ECO:0000256" key="4">
    <source>
        <dbReference type="ARBA" id="ARBA00022692"/>
    </source>
</evidence>
<dbReference type="Proteomes" id="UP000197781">
    <property type="component" value="Chromosome"/>
</dbReference>
<dbReference type="GO" id="GO:0005886">
    <property type="term" value="C:plasma membrane"/>
    <property type="evidence" value="ECO:0007669"/>
    <property type="project" value="UniProtKB-SubCell"/>
</dbReference>
<keyword evidence="6 7" id="KW-0472">Membrane</keyword>
<feature type="transmembrane region" description="Helical" evidence="7">
    <location>
        <begin position="78"/>
        <end position="96"/>
    </location>
</feature>
<dbReference type="GO" id="GO:0022857">
    <property type="term" value="F:transmembrane transporter activity"/>
    <property type="evidence" value="ECO:0007669"/>
    <property type="project" value="InterPro"/>
</dbReference>
<feature type="transmembrane region" description="Helical" evidence="7">
    <location>
        <begin position="165"/>
        <end position="186"/>
    </location>
</feature>
<feature type="transmembrane region" description="Helical" evidence="7">
    <location>
        <begin position="9"/>
        <end position="26"/>
    </location>
</feature>
<feature type="transmembrane region" description="Helical" evidence="7">
    <location>
        <begin position="46"/>
        <end position="66"/>
    </location>
</feature>
<feature type="transmembrane region" description="Helical" evidence="7">
    <location>
        <begin position="312"/>
        <end position="330"/>
    </location>
</feature>
<feature type="transmembrane region" description="Helical" evidence="7">
    <location>
        <begin position="102"/>
        <end position="122"/>
    </location>
</feature>
<dbReference type="InterPro" id="IPR020846">
    <property type="entry name" value="MFS_dom"/>
</dbReference>